<evidence type="ECO:0000256" key="4">
    <source>
        <dbReference type="ARBA" id="ARBA00022946"/>
    </source>
</evidence>
<dbReference type="InterPro" id="IPR038552">
    <property type="entry name" value="Tim21_IMS_sf"/>
</dbReference>
<accession>B3RVP3</accession>
<evidence type="ECO:0000256" key="2">
    <source>
        <dbReference type="ARBA" id="ARBA00010867"/>
    </source>
</evidence>
<keyword evidence="4" id="KW-0809">Transit peptide</keyword>
<dbReference type="PhylomeDB" id="B3RVP3"/>
<comment type="subunit">
    <text evidence="8">Component of the TIM23 complex.</text>
</comment>
<keyword evidence="3 8" id="KW-0812">Transmembrane</keyword>
<dbReference type="Proteomes" id="UP000009022">
    <property type="component" value="Unassembled WGS sequence"/>
</dbReference>
<keyword evidence="8" id="KW-0811">Translocation</keyword>
<dbReference type="InterPro" id="IPR013261">
    <property type="entry name" value="Tim21"/>
</dbReference>
<dbReference type="GO" id="GO:0005744">
    <property type="term" value="C:TIM23 mitochondrial import inner membrane translocase complex"/>
    <property type="evidence" value="ECO:0000318"/>
    <property type="project" value="GO_Central"/>
</dbReference>
<comment type="similarity">
    <text evidence="2 8">Belongs to the TIM21 family.</text>
</comment>
<keyword evidence="10" id="KW-1185">Reference proteome</keyword>
<dbReference type="HOGENOM" id="CLU_878061_0_0_1"/>
<evidence type="ECO:0000256" key="5">
    <source>
        <dbReference type="ARBA" id="ARBA00022989"/>
    </source>
</evidence>
<dbReference type="EMBL" id="DS985244">
    <property type="protein sequence ID" value="EDV26031.1"/>
    <property type="molecule type" value="Genomic_DNA"/>
</dbReference>
<sequence length="317" mass="35677">MTSNIVFLPISRVREGYFPSVPSLLLCLTCSSSQIHLQSCNVVPLANQDCRQTSLASKEFQTGEDMIVASASTTHRCITKIYQLSNRSSSIFGSLLSILPKQCRNYSIVNIDARWCRSSAVSLGNVISYRQYQPKPAILMITQLYSTDSDNEKKQFRSALTESDSRAETQLSTARKVAKAGKDASYFGVILIGFGITGILFWSVFRELFSSNSANNIYSHTLKLVKSNQQVIDALGTPITAHGDQSGRNRYRNISSQEYIVDDVNYMRVRYYINGTRNKGTVHVDLKEVSRGNYDYRYILVELTGYQRGTIMVEDNR</sequence>
<dbReference type="Pfam" id="PF08294">
    <property type="entry name" value="TIM21"/>
    <property type="match status" value="1"/>
</dbReference>
<keyword evidence="7 8" id="KW-0472">Membrane</keyword>
<keyword evidence="8" id="KW-0999">Mitochondrion inner membrane</keyword>
<proteinExistence type="inferred from homology"/>
<name>B3RVP3_TRIAD</name>
<dbReference type="GO" id="GO:0030150">
    <property type="term" value="P:protein import into mitochondrial matrix"/>
    <property type="evidence" value="ECO:0000318"/>
    <property type="project" value="GO_Central"/>
</dbReference>
<dbReference type="STRING" id="10228.B3RVP3"/>
<dbReference type="InParanoid" id="B3RVP3"/>
<dbReference type="FunCoup" id="B3RVP3">
    <property type="interactions" value="1614"/>
</dbReference>
<dbReference type="CTD" id="6752781"/>
<keyword evidence="8" id="KW-0813">Transport</keyword>
<dbReference type="PANTHER" id="PTHR13032">
    <property type="entry name" value="MITOCHONDRIAL IMPORT INNER MEMBRANE TRANSLOCASE SUBUNIT TIM21"/>
    <property type="match status" value="1"/>
</dbReference>
<comment type="function">
    <text evidence="8">Essential component of the TIM23 complex, a complex that mediates the translocation of transit peptide-containing proteins across the mitochondrial inner membrane.</text>
</comment>
<protein>
    <recommendedName>
        <fullName evidence="8">Mitochondrial import inner membrane translocase subunit Tim21</fullName>
    </recommendedName>
</protein>
<evidence type="ECO:0000256" key="8">
    <source>
        <dbReference type="RuleBase" id="RU367142"/>
    </source>
</evidence>
<dbReference type="KEGG" id="tad:TRIADDRAFT_55724"/>
<evidence type="ECO:0000313" key="9">
    <source>
        <dbReference type="EMBL" id="EDV26031.1"/>
    </source>
</evidence>
<keyword evidence="5 8" id="KW-1133">Transmembrane helix</keyword>
<evidence type="ECO:0000256" key="3">
    <source>
        <dbReference type="ARBA" id="ARBA00022692"/>
    </source>
</evidence>
<dbReference type="Gene3D" id="3.10.450.320">
    <property type="entry name" value="Mitochondrial import inner membrane translocase subunit Tim21"/>
    <property type="match status" value="1"/>
</dbReference>
<evidence type="ECO:0000256" key="7">
    <source>
        <dbReference type="ARBA" id="ARBA00023136"/>
    </source>
</evidence>
<keyword evidence="8" id="KW-0653">Protein transport</keyword>
<feature type="transmembrane region" description="Helical" evidence="8">
    <location>
        <begin position="184"/>
        <end position="205"/>
    </location>
</feature>
<dbReference type="GeneID" id="6752781"/>
<dbReference type="OrthoDB" id="436405at2759"/>
<gene>
    <name evidence="9" type="ORF">TRIADDRAFT_55724</name>
</gene>
<organism evidence="9 10">
    <name type="scientific">Trichoplax adhaerens</name>
    <name type="common">Trichoplax reptans</name>
    <dbReference type="NCBI Taxonomy" id="10228"/>
    <lineage>
        <taxon>Eukaryota</taxon>
        <taxon>Metazoa</taxon>
        <taxon>Placozoa</taxon>
        <taxon>Uniplacotomia</taxon>
        <taxon>Trichoplacea</taxon>
        <taxon>Trichoplacidae</taxon>
        <taxon>Trichoplax</taxon>
    </lineage>
</organism>
<evidence type="ECO:0000256" key="1">
    <source>
        <dbReference type="ARBA" id="ARBA00004304"/>
    </source>
</evidence>
<comment type="subcellular location">
    <subcellularLocation>
        <location evidence="8">Mitochondrion inner membrane</location>
        <topology evidence="8">Single-pass membrane protein</topology>
    </subcellularLocation>
    <subcellularLocation>
        <location evidence="1">Mitochondrion membrane</location>
        <topology evidence="1">Single-pass membrane protein</topology>
    </subcellularLocation>
</comment>
<dbReference type="RefSeq" id="XP_002112064.1">
    <property type="nucleotide sequence ID" value="XM_002112028.1"/>
</dbReference>
<dbReference type="eggNOG" id="KOG4836">
    <property type="taxonomic scope" value="Eukaryota"/>
</dbReference>
<evidence type="ECO:0000256" key="6">
    <source>
        <dbReference type="ARBA" id="ARBA00023128"/>
    </source>
</evidence>
<keyword evidence="6 8" id="KW-0496">Mitochondrion</keyword>
<dbReference type="PANTHER" id="PTHR13032:SF6">
    <property type="entry name" value="MITOCHONDRIAL IMPORT INNER MEMBRANE TRANSLOCASE SUBUNIT TIM21"/>
    <property type="match status" value="1"/>
</dbReference>
<reference evidence="9 10" key="1">
    <citation type="journal article" date="2008" name="Nature">
        <title>The Trichoplax genome and the nature of placozoans.</title>
        <authorList>
            <person name="Srivastava M."/>
            <person name="Begovic E."/>
            <person name="Chapman J."/>
            <person name="Putnam N.H."/>
            <person name="Hellsten U."/>
            <person name="Kawashima T."/>
            <person name="Kuo A."/>
            <person name="Mitros T."/>
            <person name="Salamov A."/>
            <person name="Carpenter M.L."/>
            <person name="Signorovitch A.Y."/>
            <person name="Moreno M.A."/>
            <person name="Kamm K."/>
            <person name="Grimwood J."/>
            <person name="Schmutz J."/>
            <person name="Shapiro H."/>
            <person name="Grigoriev I.V."/>
            <person name="Buss L.W."/>
            <person name="Schierwater B."/>
            <person name="Dellaporta S.L."/>
            <person name="Rokhsar D.S."/>
        </authorList>
    </citation>
    <scope>NUCLEOTIDE SEQUENCE [LARGE SCALE GENOMIC DNA]</scope>
    <source>
        <strain evidence="9 10">Grell-BS-1999</strain>
    </source>
</reference>
<dbReference type="AlphaFoldDB" id="B3RVP3"/>
<evidence type="ECO:0000313" key="10">
    <source>
        <dbReference type="Proteomes" id="UP000009022"/>
    </source>
</evidence>